<accession>A0A7D4Q5B3</accession>
<keyword evidence="12" id="KW-1185">Reference proteome</keyword>
<evidence type="ECO:0000256" key="4">
    <source>
        <dbReference type="ARBA" id="ARBA00022692"/>
    </source>
</evidence>
<dbReference type="Proteomes" id="UP000505355">
    <property type="component" value="Chromosome"/>
</dbReference>
<feature type="compositionally biased region" description="Basic and acidic residues" evidence="10">
    <location>
        <begin position="64"/>
        <end position="102"/>
    </location>
</feature>
<evidence type="ECO:0000256" key="2">
    <source>
        <dbReference type="ARBA" id="ARBA00022448"/>
    </source>
</evidence>
<evidence type="ECO:0000256" key="10">
    <source>
        <dbReference type="SAM" id="MobiDB-lite"/>
    </source>
</evidence>
<comment type="similarity">
    <text evidence="9">Belongs to the TatA/E family.</text>
</comment>
<proteinExistence type="inferred from homology"/>
<dbReference type="PRINTS" id="PR01506">
    <property type="entry name" value="TATBPROTEIN"/>
</dbReference>
<evidence type="ECO:0000256" key="5">
    <source>
        <dbReference type="ARBA" id="ARBA00022927"/>
    </source>
</evidence>
<evidence type="ECO:0000313" key="12">
    <source>
        <dbReference type="Proteomes" id="UP000505355"/>
    </source>
</evidence>
<dbReference type="PANTHER" id="PTHR42982">
    <property type="entry name" value="SEC-INDEPENDENT PROTEIN TRANSLOCASE PROTEIN TATA"/>
    <property type="match status" value="1"/>
</dbReference>
<evidence type="ECO:0000256" key="9">
    <source>
        <dbReference type="HAMAP-Rule" id="MF_00236"/>
    </source>
</evidence>
<dbReference type="PANTHER" id="PTHR42982:SF1">
    <property type="entry name" value="SEC-INDEPENDENT PROTEIN TRANSLOCASE PROTEIN TATA"/>
    <property type="match status" value="1"/>
</dbReference>
<keyword evidence="2 9" id="KW-0813">Transport</keyword>
<comment type="function">
    <text evidence="9">Part of the twin-arginine translocation (Tat) system that transports large folded proteins containing a characteristic twin-arginine motif in their signal peptide across membranes. TatA could form the protein-conducting channel of the Tat system.</text>
</comment>
<dbReference type="AlphaFoldDB" id="A0A7D4Q5B3"/>
<reference evidence="11 12" key="1">
    <citation type="submission" date="2020-05" db="EMBL/GenBank/DDBJ databases">
        <title>Mucilaginibacter mali sp. nov.</title>
        <authorList>
            <person name="Kim H.S."/>
            <person name="Lee K.C."/>
            <person name="Suh M.K."/>
            <person name="Kim J.-S."/>
            <person name="Han K.-I."/>
            <person name="Eom M.K."/>
            <person name="Shin Y.K."/>
            <person name="Lee J.-S."/>
        </authorList>
    </citation>
    <scope>NUCLEOTIDE SEQUENCE [LARGE SCALE GENOMIC DNA]</scope>
    <source>
        <strain evidence="11 12">G2-14</strain>
    </source>
</reference>
<dbReference type="HAMAP" id="MF_00236">
    <property type="entry name" value="TatA_E"/>
    <property type="match status" value="1"/>
</dbReference>
<dbReference type="GO" id="GO:0043953">
    <property type="term" value="P:protein transport by the Tat complex"/>
    <property type="evidence" value="ECO:0007669"/>
    <property type="project" value="UniProtKB-UniRule"/>
</dbReference>
<evidence type="ECO:0000256" key="3">
    <source>
        <dbReference type="ARBA" id="ARBA00022475"/>
    </source>
</evidence>
<protein>
    <recommendedName>
        <fullName evidence="9">Sec-independent protein translocase protein TatA</fullName>
    </recommendedName>
</protein>
<evidence type="ECO:0000313" key="11">
    <source>
        <dbReference type="EMBL" id="QKJ31627.1"/>
    </source>
</evidence>
<gene>
    <name evidence="9" type="primary">tatA</name>
    <name evidence="11" type="ORF">HQ865_18265</name>
</gene>
<sequence length="146" mass="15920">MFSSVLLFLNIGTPELILIMFVALLLFGGEKLPGIARGLGKGIRDFKDASEGVKREINNQINSYEEKKTTQPEEEVAHHDEEVHHDEAQVAHHEPAADETKPLIDTTPVAGTTPVGGYQTAEHTEEPKSGSGINLTKADEPVKTDH</sequence>
<keyword evidence="6 9" id="KW-1133">Transmembrane helix</keyword>
<dbReference type="KEGG" id="mmab:HQ865_18265"/>
<keyword evidence="7 9" id="KW-0811">Translocation</keyword>
<evidence type="ECO:0000256" key="1">
    <source>
        <dbReference type="ARBA" id="ARBA00004162"/>
    </source>
</evidence>
<dbReference type="EMBL" id="CP054139">
    <property type="protein sequence ID" value="QKJ31627.1"/>
    <property type="molecule type" value="Genomic_DNA"/>
</dbReference>
<organism evidence="11 12">
    <name type="scientific">Mucilaginibacter mali</name>
    <dbReference type="NCBI Taxonomy" id="2740462"/>
    <lineage>
        <taxon>Bacteria</taxon>
        <taxon>Pseudomonadati</taxon>
        <taxon>Bacteroidota</taxon>
        <taxon>Sphingobacteriia</taxon>
        <taxon>Sphingobacteriales</taxon>
        <taxon>Sphingobacteriaceae</taxon>
        <taxon>Mucilaginibacter</taxon>
    </lineage>
</organism>
<keyword evidence="4 9" id="KW-0812">Transmembrane</keyword>
<dbReference type="RefSeq" id="WP_173416286.1">
    <property type="nucleotide sequence ID" value="NZ_CP054139.1"/>
</dbReference>
<dbReference type="InterPro" id="IPR006312">
    <property type="entry name" value="TatA/E"/>
</dbReference>
<comment type="subunit">
    <text evidence="9">Forms a complex with TatC.</text>
</comment>
<evidence type="ECO:0000256" key="6">
    <source>
        <dbReference type="ARBA" id="ARBA00022989"/>
    </source>
</evidence>
<comment type="subcellular location">
    <subcellularLocation>
        <location evidence="1 9">Cell membrane</location>
        <topology evidence="1 9">Single-pass membrane protein</topology>
    </subcellularLocation>
</comment>
<dbReference type="Pfam" id="PF02416">
    <property type="entry name" value="TatA_B_E"/>
    <property type="match status" value="1"/>
</dbReference>
<dbReference type="InterPro" id="IPR003369">
    <property type="entry name" value="TatA/B/E"/>
</dbReference>
<evidence type="ECO:0000256" key="7">
    <source>
        <dbReference type="ARBA" id="ARBA00023010"/>
    </source>
</evidence>
<feature type="compositionally biased region" description="Basic and acidic residues" evidence="10">
    <location>
        <begin position="137"/>
        <end position="146"/>
    </location>
</feature>
<keyword evidence="3 9" id="KW-1003">Cell membrane</keyword>
<dbReference type="Gene3D" id="1.20.5.3310">
    <property type="match status" value="1"/>
</dbReference>
<feature type="transmembrane region" description="Helical" evidence="9">
    <location>
        <begin position="6"/>
        <end position="27"/>
    </location>
</feature>
<dbReference type="GO" id="GO:0033281">
    <property type="term" value="C:TAT protein transport complex"/>
    <property type="evidence" value="ECO:0007669"/>
    <property type="project" value="UniProtKB-UniRule"/>
</dbReference>
<name>A0A7D4Q5B3_9SPHI</name>
<keyword evidence="8 9" id="KW-0472">Membrane</keyword>
<evidence type="ECO:0000256" key="8">
    <source>
        <dbReference type="ARBA" id="ARBA00023136"/>
    </source>
</evidence>
<keyword evidence="5 9" id="KW-0653">Protein transport</keyword>
<feature type="compositionally biased region" description="Low complexity" evidence="10">
    <location>
        <begin position="106"/>
        <end position="117"/>
    </location>
</feature>
<feature type="region of interest" description="Disordered" evidence="10">
    <location>
        <begin position="58"/>
        <end position="146"/>
    </location>
</feature>
<dbReference type="GO" id="GO:0008320">
    <property type="term" value="F:protein transmembrane transporter activity"/>
    <property type="evidence" value="ECO:0007669"/>
    <property type="project" value="UniProtKB-UniRule"/>
</dbReference>